<keyword evidence="5" id="KW-1185">Reference proteome</keyword>
<dbReference type="GO" id="GO:0000272">
    <property type="term" value="P:polysaccharide catabolic process"/>
    <property type="evidence" value="ECO:0007669"/>
    <property type="project" value="InterPro"/>
</dbReference>
<evidence type="ECO:0000256" key="1">
    <source>
        <dbReference type="ARBA" id="ARBA00004196"/>
    </source>
</evidence>
<feature type="domain" description="Dockerin" evidence="3">
    <location>
        <begin position="468"/>
        <end position="532"/>
    </location>
</feature>
<dbReference type="InterPro" id="IPR008964">
    <property type="entry name" value="Invasin/intimin_cell_adhesion"/>
</dbReference>
<evidence type="ECO:0000313" key="5">
    <source>
        <dbReference type="Proteomes" id="UP001168575"/>
    </source>
</evidence>
<organism evidence="4 5">
    <name type="scientific">Phoenicibacter congonensis</name>
    <dbReference type="NCBI Taxonomy" id="1944646"/>
    <lineage>
        <taxon>Bacteria</taxon>
        <taxon>Bacillati</taxon>
        <taxon>Actinomycetota</taxon>
        <taxon>Coriobacteriia</taxon>
        <taxon>Eggerthellales</taxon>
        <taxon>Eggerthellaceae</taxon>
        <taxon>Phoenicibacter</taxon>
    </lineage>
</organism>
<dbReference type="NCBIfam" id="TIGR02543">
    <property type="entry name" value="List_Bact_rpt"/>
    <property type="match status" value="3"/>
</dbReference>
<dbReference type="SUPFAM" id="SSF49373">
    <property type="entry name" value="Invasin/intimin cell-adhesion fragments"/>
    <property type="match status" value="1"/>
</dbReference>
<dbReference type="Proteomes" id="UP001168575">
    <property type="component" value="Unassembled WGS sequence"/>
</dbReference>
<evidence type="ECO:0000313" key="4">
    <source>
        <dbReference type="EMBL" id="MDO4842275.1"/>
    </source>
</evidence>
<accession>A0AA43RIC6</accession>
<dbReference type="Gene3D" id="2.60.40.4270">
    <property type="entry name" value="Listeria-Bacteroides repeat domain"/>
    <property type="match status" value="3"/>
</dbReference>
<dbReference type="Pfam" id="PF09479">
    <property type="entry name" value="Flg_new"/>
    <property type="match status" value="3"/>
</dbReference>
<protein>
    <submittedName>
        <fullName evidence="4">InlB B-repeat-containing protein</fullName>
    </submittedName>
</protein>
<comment type="caution">
    <text evidence="4">The sequence shown here is derived from an EMBL/GenBank/DDBJ whole genome shotgun (WGS) entry which is preliminary data.</text>
</comment>
<name>A0AA43RIC6_9ACTN</name>
<dbReference type="Pfam" id="PF00404">
    <property type="entry name" value="Dockerin_1"/>
    <property type="match status" value="1"/>
</dbReference>
<dbReference type="SUPFAM" id="SSF63446">
    <property type="entry name" value="Type I dockerin domain"/>
    <property type="match status" value="1"/>
</dbReference>
<dbReference type="InterPro" id="IPR013378">
    <property type="entry name" value="InlB-like_B-rpt"/>
</dbReference>
<proteinExistence type="predicted"/>
<sequence>KSGKLKKPTDGDDNVPDPPPVVDYSETYFPSCSSSFSSIVDALKSIGVDSSMSNRTVIAQKNGIANYSGTADQNTQLLSLLKSGRLINPNGSSAPTTDNSKKYYPACGSSYTSIVDALKSIGEDSSYNNRSNIAAKNGISGYSGSAIQNTQLLNLLKSGQLIRVDYVEPPVIVNYIITLDACSGFTPISSMEVASNSKYNGLPNATREGYTFGGWFTSASGGTKVNNNDSLVSASDHTLYAHWTANKYTLSFDNNDSTGVSSTKNVTYGQAYGELPSPKKTGYTLAGWYTDFNGNNQVKSDSKYNVADNQTLYAQWNPNTYTVKFDSNGGTDSIADKTVKYDDLYGTMESPVRDGYEFIGWFTEKEKGSQISGDSRVTITATQVLYAHWAAVQVQEALKIEESSITLYNGDQYSIKANQENLTFKSNNINVAVVSEKGIVTAVGEGNAIISVINSESDVVQLKVKVVPPMVKGDCNSDGEANIADAVMLQKWLLGNTKELTNWRAVDLCEDERIDVFDMVLLRRLIIEKMEV</sequence>
<dbReference type="Gene3D" id="1.10.1330.10">
    <property type="entry name" value="Dockerin domain"/>
    <property type="match status" value="1"/>
</dbReference>
<dbReference type="InterPro" id="IPR016134">
    <property type="entry name" value="Dockerin_dom"/>
</dbReference>
<dbReference type="CDD" id="cd14256">
    <property type="entry name" value="Dockerin_I"/>
    <property type="match status" value="1"/>
</dbReference>
<dbReference type="PROSITE" id="PS51766">
    <property type="entry name" value="DOCKERIN"/>
    <property type="match status" value="1"/>
</dbReference>
<feature type="non-terminal residue" evidence="4">
    <location>
        <position position="1"/>
    </location>
</feature>
<dbReference type="InterPro" id="IPR002105">
    <property type="entry name" value="Dockerin_1_rpt"/>
</dbReference>
<dbReference type="SUPFAM" id="SSF158634">
    <property type="entry name" value="RPA2825-like"/>
    <property type="match status" value="2"/>
</dbReference>
<dbReference type="InterPro" id="IPR036439">
    <property type="entry name" value="Dockerin_dom_sf"/>
</dbReference>
<evidence type="ECO:0000256" key="2">
    <source>
        <dbReference type="SAM" id="MobiDB-lite"/>
    </source>
</evidence>
<dbReference type="EMBL" id="JAUMVS010000131">
    <property type="protein sequence ID" value="MDO4842275.1"/>
    <property type="molecule type" value="Genomic_DNA"/>
</dbReference>
<dbReference type="Gene3D" id="2.60.40.1080">
    <property type="match status" value="1"/>
</dbReference>
<gene>
    <name evidence="4" type="ORF">Q3982_06325</name>
</gene>
<feature type="region of interest" description="Disordered" evidence="2">
    <location>
        <begin position="1"/>
        <end position="22"/>
    </location>
</feature>
<comment type="subcellular location">
    <subcellularLocation>
        <location evidence="1">Cell envelope</location>
    </subcellularLocation>
</comment>
<reference evidence="4" key="1">
    <citation type="submission" date="2023-07" db="EMBL/GenBank/DDBJ databases">
        <title>Between Cages and Wild: Unraveling the Impact of Captivity on Animal Microbiomes and Antimicrobial Resistance.</title>
        <authorList>
            <person name="Schmartz G.P."/>
            <person name="Rehner J."/>
            <person name="Schuff M.J."/>
            <person name="Becker S.L."/>
            <person name="Kravczyk M."/>
            <person name="Gurevich A."/>
            <person name="Francke R."/>
            <person name="Mueller R."/>
            <person name="Keller V."/>
            <person name="Keller A."/>
        </authorList>
    </citation>
    <scope>NUCLEOTIDE SEQUENCE</scope>
    <source>
        <strain evidence="4">S12M_St_49</strain>
    </source>
</reference>
<dbReference type="AlphaFoldDB" id="A0AA43RIC6"/>
<dbReference type="InterPro" id="IPR042229">
    <property type="entry name" value="Listeria/Bacterioides_rpt_sf"/>
</dbReference>
<dbReference type="GO" id="GO:0030313">
    <property type="term" value="C:cell envelope"/>
    <property type="evidence" value="ECO:0007669"/>
    <property type="project" value="UniProtKB-SubCell"/>
</dbReference>
<dbReference type="GO" id="GO:0004553">
    <property type="term" value="F:hydrolase activity, hydrolyzing O-glycosyl compounds"/>
    <property type="evidence" value="ECO:0007669"/>
    <property type="project" value="InterPro"/>
</dbReference>
<evidence type="ECO:0000259" key="3">
    <source>
        <dbReference type="PROSITE" id="PS51766"/>
    </source>
</evidence>